<evidence type="ECO:0000256" key="14">
    <source>
        <dbReference type="ARBA" id="ARBA00022679"/>
    </source>
</evidence>
<keyword evidence="22" id="KW-0156">Chromatin regulator</keyword>
<keyword evidence="25" id="KW-0009">Actin-binding</keyword>
<keyword evidence="19" id="KW-0378">Hydrolase</keyword>
<dbReference type="FunFam" id="3.40.800.20:FF:000005">
    <property type="entry name" value="histone deacetylase 6"/>
    <property type="match status" value="2"/>
</dbReference>
<dbReference type="SMART" id="SM00290">
    <property type="entry name" value="ZnF_UBP"/>
    <property type="match status" value="1"/>
</dbReference>
<dbReference type="GO" id="GO:0030425">
    <property type="term" value="C:dendrite"/>
    <property type="evidence" value="ECO:0007669"/>
    <property type="project" value="UniProtKB-SubCell"/>
</dbReference>
<dbReference type="InterPro" id="IPR000286">
    <property type="entry name" value="HDACs"/>
</dbReference>
<evidence type="ECO:0000256" key="35">
    <source>
        <dbReference type="SAM" id="MobiDB-lite"/>
    </source>
</evidence>
<comment type="catalytic activity">
    <reaction evidence="31">
        <text>N(6)-acetyl-L-lysyl-[alpha-tubulin] + H2O = L-lysyl-[alpha-tubulin] + acetate</text>
        <dbReference type="Rhea" id="RHEA:21548"/>
        <dbReference type="Rhea" id="RHEA-COMP:11278"/>
        <dbReference type="Rhea" id="RHEA-COMP:11279"/>
        <dbReference type="ChEBI" id="CHEBI:15377"/>
        <dbReference type="ChEBI" id="CHEBI:29969"/>
        <dbReference type="ChEBI" id="CHEBI:30089"/>
        <dbReference type="ChEBI" id="CHEBI:61930"/>
    </reaction>
    <physiologicalReaction direction="left-to-right" evidence="31">
        <dbReference type="Rhea" id="RHEA:21549"/>
    </physiologicalReaction>
</comment>
<evidence type="ECO:0000256" key="10">
    <source>
        <dbReference type="ARBA" id="ARBA00022481"/>
    </source>
</evidence>
<evidence type="ECO:0000313" key="37">
    <source>
        <dbReference type="Proteomes" id="UP000694920"/>
    </source>
</evidence>
<dbReference type="GO" id="GO:0000118">
    <property type="term" value="C:histone deacetylase complex"/>
    <property type="evidence" value="ECO:0007669"/>
    <property type="project" value="TreeGrafter"/>
</dbReference>
<comment type="cofactor">
    <cofactor evidence="1">
        <name>Zn(2+)</name>
        <dbReference type="ChEBI" id="CHEBI:29105"/>
    </cofactor>
</comment>
<evidence type="ECO:0000256" key="26">
    <source>
        <dbReference type="ARBA" id="ARBA00023212"/>
    </source>
</evidence>
<evidence type="ECO:0000256" key="22">
    <source>
        <dbReference type="ARBA" id="ARBA00022853"/>
    </source>
</evidence>
<comment type="catalytic activity">
    <reaction evidence="29">
        <text>N(6)-acetyl-L-lysyl-[histone] + H2O = L-lysyl-[histone] + acetate</text>
        <dbReference type="Rhea" id="RHEA:58196"/>
        <dbReference type="Rhea" id="RHEA-COMP:9845"/>
        <dbReference type="Rhea" id="RHEA-COMP:11338"/>
        <dbReference type="ChEBI" id="CHEBI:15377"/>
        <dbReference type="ChEBI" id="CHEBI:29969"/>
        <dbReference type="ChEBI" id="CHEBI:30089"/>
        <dbReference type="ChEBI" id="CHEBI:61930"/>
        <dbReference type="EC" id="3.5.1.98"/>
    </reaction>
</comment>
<evidence type="ECO:0000256" key="17">
    <source>
        <dbReference type="ARBA" id="ARBA00022771"/>
    </source>
</evidence>
<comment type="subcellular location">
    <subcellularLocation>
        <location evidence="7">Cell projection</location>
        <location evidence="7">Axon</location>
    </subcellularLocation>
    <subcellularLocation>
        <location evidence="4">Cell projection</location>
        <location evidence="4">Dendrite</location>
    </subcellularLocation>
    <subcellularLocation>
        <location evidence="2">Cytoplasm</location>
        <location evidence="2">Cytoskeleton</location>
        <location evidence="2">Cilium basal body</location>
    </subcellularLocation>
    <subcellularLocation>
        <location evidence="5">Cytoplasm</location>
        <location evidence="5">Cytoskeleton</location>
        <location evidence="5">Microtubule organizing center</location>
        <location evidence="5">Centrosome</location>
    </subcellularLocation>
    <subcellularLocation>
        <location evidence="3">Nucleus</location>
    </subcellularLocation>
    <subcellularLocation>
        <location evidence="6">Perikaryon</location>
    </subcellularLocation>
</comment>
<dbReference type="FunFam" id="3.30.40.10:FF:000342">
    <property type="entry name" value="Histone deacetylase 6"/>
    <property type="match status" value="1"/>
</dbReference>
<keyword evidence="24" id="KW-0804">Transcription</keyword>
<dbReference type="CTD" id="10013"/>
<feature type="compositionally biased region" description="Basic and acidic residues" evidence="35">
    <location>
        <begin position="1044"/>
        <end position="1056"/>
    </location>
</feature>
<evidence type="ECO:0000256" key="32">
    <source>
        <dbReference type="ARBA" id="ARBA00068733"/>
    </source>
</evidence>
<dbReference type="Pfam" id="PF00850">
    <property type="entry name" value="Hist_deacetyl"/>
    <property type="match status" value="2"/>
</dbReference>
<feature type="domain" description="UBP-type" evidence="36">
    <location>
        <begin position="1108"/>
        <end position="1206"/>
    </location>
</feature>
<keyword evidence="27" id="KW-0539">Nucleus</keyword>
<dbReference type="InterPro" id="IPR037138">
    <property type="entry name" value="His_deacetylse_dom_sf"/>
</dbReference>
<dbReference type="Proteomes" id="UP000694920">
    <property type="component" value="Unplaced"/>
</dbReference>
<gene>
    <name evidence="38" type="primary">LOC107264061</name>
</gene>
<dbReference type="GO" id="GO:0051129">
    <property type="term" value="P:negative regulation of cellular component organization"/>
    <property type="evidence" value="ECO:0007669"/>
    <property type="project" value="UniProtKB-ARBA"/>
</dbReference>
<dbReference type="GO" id="GO:0043204">
    <property type="term" value="C:perikaryon"/>
    <property type="evidence" value="ECO:0007669"/>
    <property type="project" value="UniProtKB-SubCell"/>
</dbReference>
<sequence>MSVNESNLEEGAQGLCLYKDTSYLFHRPHVISWSYSGTHGNLLTAAKQLADSEIQLIKAIEGSRKSQRKLVKGTMSTTTKAVTGKKSARVSNARPSAALIAAKRDAAQRKVLQGKKSNNIFIQDIYQKAIDAMNMVRKDTGLVFDRRMAEHLCLWDKAYPECPERFTKVLEKCEQYGLVDRCKFIESRSANEDELLLKHTQEQIDFLKATDRCTDAEKLEKLSSKYDAIYIHPSTYRLSLLAAGSTINLVESICKGDVQNGMAIIRPPGHHAMKAEYCGYCFFNNVAIATQTLLEKNLASKILIVDWDVHHGQATQQMFYNDPRVVYFSIHRYEHGKFWPNLRESNYDYVGDGPGEGYNFNVPLNKTGMTNADYLAIFQQVLLPMAYEFCPDHVIVSAGFDSAVGDEKGEMEVTPACYAHLLSSLLSLAGGKVAVVLEGGYCLKSLAEGAALTLRALLGDPCPMLRSLDPPCASIRETILNIIYIHKPYWNCYQYQETYSINSTTNNEEENNNRHLPTVIYKGDETKPDFYETRNCYPVQSPELLQEIDRKLNFLIQFTNLTKAPNRVCVVYDPRMLKHINVPDDSHPEKPERISNIYTKHEEYGLLKRCHVLQGRVATEEELLLAHSKDHIDIIKKTADTKLRDLVKQASDLNSVYLHPETWTSACVSAGSLLQVVDSVLNSESQSGVAIVRPPGHHAEEDAPCGFCIFNNITIAARYAVQYHNLKRVLIVDWDIHHGNGTQSILEQDPTILYISVHRYDNAGFFPNSKKANYTVVGSGPGEGFNVNIPWNKKGMGDAEYIAAFQQIVMPIAYQYNPELVLVSAGFDACNGDPLGGCKVSPEMYGHLTHWLSSLANGRVILSLEGGYNINSISYAMTMCTKALLGDPPAVLDAGQAPCTSAINTINNVLKTHKQFWPNLAFQMSLPKEKVLPRIKPSQKHSEESLRVEGGAGHKSECKIAFEEIESEKLDFNLSFDKHNLNTVTDEEILKLQNEVENMKIRSLKTVGRNTEMIGDIPGSTTGAQEETGTCFSARGFKECINPTEKKDVQNSKDSRAGTSDGAGSSREGQSEESSLASAVPTTNLFDYLSDNLQALVDGEMFAVVPLRECPHLNTVRDVPPSGIDVRSPCTECNSAAENWICLQCYTVHCARSVNQHAVTHSQVAEHPMTLSFSDLSVWCYGCEAYIDNPRLYAARNAAHRSKFNQDLPWTYSDPALVMDTH</sequence>
<comment type="catalytic activity">
    <reaction evidence="30">
        <text>N(6)-acetyl-L-lysyl-[protein] + H2O = L-lysyl-[protein] + acetate</text>
        <dbReference type="Rhea" id="RHEA:58108"/>
        <dbReference type="Rhea" id="RHEA-COMP:9752"/>
        <dbReference type="Rhea" id="RHEA-COMP:10731"/>
        <dbReference type="ChEBI" id="CHEBI:15377"/>
        <dbReference type="ChEBI" id="CHEBI:29969"/>
        <dbReference type="ChEBI" id="CHEBI:30089"/>
        <dbReference type="ChEBI" id="CHEBI:61930"/>
    </reaction>
    <physiologicalReaction direction="left-to-right" evidence="30">
        <dbReference type="Rhea" id="RHEA:58109"/>
    </physiologicalReaction>
</comment>
<organism evidence="37 38">
    <name type="scientific">Cephus cinctus</name>
    <name type="common">Wheat stem sawfly</name>
    <dbReference type="NCBI Taxonomy" id="211228"/>
    <lineage>
        <taxon>Eukaryota</taxon>
        <taxon>Metazoa</taxon>
        <taxon>Ecdysozoa</taxon>
        <taxon>Arthropoda</taxon>
        <taxon>Hexapoda</taxon>
        <taxon>Insecta</taxon>
        <taxon>Pterygota</taxon>
        <taxon>Neoptera</taxon>
        <taxon>Endopterygota</taxon>
        <taxon>Hymenoptera</taxon>
        <taxon>Cephoidea</taxon>
        <taxon>Cephidae</taxon>
        <taxon>Cephus</taxon>
    </lineage>
</organism>
<dbReference type="GO" id="GO:0008270">
    <property type="term" value="F:zinc ion binding"/>
    <property type="evidence" value="ECO:0007669"/>
    <property type="project" value="UniProtKB-KW"/>
</dbReference>
<dbReference type="GO" id="GO:0141221">
    <property type="term" value="F:histone deacetylase activity, hydrolytic mechanism"/>
    <property type="evidence" value="ECO:0007669"/>
    <property type="project" value="UniProtKB-EC"/>
</dbReference>
<protein>
    <recommendedName>
        <fullName evidence="32">Protein deacetylase HDAC6</fullName>
    </recommendedName>
    <alternativeName>
        <fullName evidence="33">Tubulin-lysine deacetylase HDAC6</fullName>
    </alternativeName>
</protein>
<dbReference type="InterPro" id="IPR023696">
    <property type="entry name" value="Ureohydrolase_dom_sf"/>
</dbReference>
<keyword evidence="28" id="KW-0966">Cell projection</keyword>
<dbReference type="Gene3D" id="3.40.800.20">
    <property type="entry name" value="Histone deacetylase domain"/>
    <property type="match status" value="2"/>
</dbReference>
<evidence type="ECO:0000256" key="2">
    <source>
        <dbReference type="ARBA" id="ARBA00004120"/>
    </source>
</evidence>
<dbReference type="GO" id="GO:0003779">
    <property type="term" value="F:actin binding"/>
    <property type="evidence" value="ECO:0007669"/>
    <property type="project" value="UniProtKB-KW"/>
</dbReference>
<evidence type="ECO:0000256" key="6">
    <source>
        <dbReference type="ARBA" id="ARBA00004484"/>
    </source>
</evidence>
<evidence type="ECO:0000256" key="1">
    <source>
        <dbReference type="ARBA" id="ARBA00001947"/>
    </source>
</evidence>
<dbReference type="GO" id="GO:0030424">
    <property type="term" value="C:axon"/>
    <property type="evidence" value="ECO:0007669"/>
    <property type="project" value="UniProtKB-SubCell"/>
</dbReference>
<evidence type="ECO:0000256" key="18">
    <source>
        <dbReference type="ARBA" id="ARBA00022786"/>
    </source>
</evidence>
<keyword evidence="13" id="KW-0597">Phosphoprotein</keyword>
<dbReference type="SUPFAM" id="SSF57850">
    <property type="entry name" value="RING/U-box"/>
    <property type="match status" value="1"/>
</dbReference>
<keyword evidence="14" id="KW-0808">Transferase</keyword>
<dbReference type="GO" id="GO:0006950">
    <property type="term" value="P:response to stress"/>
    <property type="evidence" value="ECO:0007669"/>
    <property type="project" value="UniProtKB-ARBA"/>
</dbReference>
<dbReference type="RefSeq" id="XP_015587408.1">
    <property type="nucleotide sequence ID" value="XM_015731922.2"/>
</dbReference>
<comment type="similarity">
    <text evidence="9">Belongs to the histone deacetylase family. HD type 2 subfamily.</text>
</comment>
<evidence type="ECO:0000259" key="36">
    <source>
        <dbReference type="PROSITE" id="PS50271"/>
    </source>
</evidence>
<evidence type="ECO:0000256" key="5">
    <source>
        <dbReference type="ARBA" id="ARBA00004300"/>
    </source>
</evidence>
<dbReference type="GeneID" id="107264061"/>
<evidence type="ECO:0000256" key="12">
    <source>
        <dbReference type="ARBA" id="ARBA00022491"/>
    </source>
</evidence>
<evidence type="ECO:0000256" key="34">
    <source>
        <dbReference type="PROSITE-ProRule" id="PRU00502"/>
    </source>
</evidence>
<dbReference type="SUPFAM" id="SSF52768">
    <property type="entry name" value="Arginase/deacetylase"/>
    <property type="match status" value="2"/>
</dbReference>
<keyword evidence="37" id="KW-1185">Reference proteome</keyword>
<proteinExistence type="inferred from homology"/>
<evidence type="ECO:0000256" key="16">
    <source>
        <dbReference type="ARBA" id="ARBA00022737"/>
    </source>
</evidence>
<name>A0AAJ7BJD7_CEPCN</name>
<feature type="compositionally biased region" description="Low complexity" evidence="35">
    <location>
        <begin position="1062"/>
        <end position="1075"/>
    </location>
</feature>
<dbReference type="PANTHER" id="PTHR10625:SF38">
    <property type="entry name" value="HISTONE DEACETYLASE 6, ISOFORM G"/>
    <property type="match status" value="1"/>
</dbReference>
<keyword evidence="15" id="KW-0479">Metal-binding</keyword>
<dbReference type="Gene3D" id="3.30.40.10">
    <property type="entry name" value="Zinc/RING finger domain, C3HC4 (zinc finger)"/>
    <property type="match status" value="1"/>
</dbReference>
<comment type="pathway">
    <text evidence="8">Protein modification; protein ubiquitination.</text>
</comment>
<evidence type="ECO:0000256" key="8">
    <source>
        <dbReference type="ARBA" id="ARBA00004906"/>
    </source>
</evidence>
<dbReference type="AlphaFoldDB" id="A0AAJ7BJD7"/>
<dbReference type="GO" id="GO:0051646">
    <property type="term" value="P:mitochondrion localization"/>
    <property type="evidence" value="ECO:0007669"/>
    <property type="project" value="UniProtKB-ARBA"/>
</dbReference>
<keyword evidence="20" id="KW-0862">Zinc</keyword>
<dbReference type="GO" id="GO:0040029">
    <property type="term" value="P:epigenetic regulation of gene expression"/>
    <property type="evidence" value="ECO:0007669"/>
    <property type="project" value="TreeGrafter"/>
</dbReference>
<keyword evidence="17 34" id="KW-0863">Zinc-finger</keyword>
<evidence type="ECO:0000256" key="27">
    <source>
        <dbReference type="ARBA" id="ARBA00023242"/>
    </source>
</evidence>
<accession>A0AAJ7BJD7</accession>
<evidence type="ECO:0000256" key="4">
    <source>
        <dbReference type="ARBA" id="ARBA00004279"/>
    </source>
</evidence>
<dbReference type="GO" id="GO:0032886">
    <property type="term" value="P:regulation of microtubule-based process"/>
    <property type="evidence" value="ECO:0007669"/>
    <property type="project" value="UniProtKB-ARBA"/>
</dbReference>
<evidence type="ECO:0000313" key="38">
    <source>
        <dbReference type="RefSeq" id="XP_015587408.1"/>
    </source>
</evidence>
<evidence type="ECO:0000256" key="7">
    <source>
        <dbReference type="ARBA" id="ARBA00004489"/>
    </source>
</evidence>
<keyword evidence="12" id="KW-0678">Repressor</keyword>
<evidence type="ECO:0000256" key="25">
    <source>
        <dbReference type="ARBA" id="ARBA00023203"/>
    </source>
</evidence>
<evidence type="ECO:0000256" key="13">
    <source>
        <dbReference type="ARBA" id="ARBA00022553"/>
    </source>
</evidence>
<evidence type="ECO:0000256" key="15">
    <source>
        <dbReference type="ARBA" id="ARBA00022723"/>
    </source>
</evidence>
<evidence type="ECO:0000256" key="3">
    <source>
        <dbReference type="ARBA" id="ARBA00004123"/>
    </source>
</evidence>
<dbReference type="InterPro" id="IPR023801">
    <property type="entry name" value="His_deacetylse_dom"/>
</dbReference>
<dbReference type="CDD" id="cd10002">
    <property type="entry name" value="HDAC10_HDAC6-dom1"/>
    <property type="match status" value="1"/>
</dbReference>
<feature type="region of interest" description="Disordered" evidence="35">
    <location>
        <begin position="1043"/>
        <end position="1078"/>
    </location>
</feature>
<evidence type="ECO:0000256" key="30">
    <source>
        <dbReference type="ARBA" id="ARBA00049136"/>
    </source>
</evidence>
<evidence type="ECO:0000256" key="19">
    <source>
        <dbReference type="ARBA" id="ARBA00022801"/>
    </source>
</evidence>
<keyword evidence="10" id="KW-0488">Methylation</keyword>
<keyword evidence="21" id="KW-0832">Ubl conjugation</keyword>
<keyword evidence="16" id="KW-0677">Repeat</keyword>
<dbReference type="GO" id="GO:0005813">
    <property type="term" value="C:centrosome"/>
    <property type="evidence" value="ECO:0007669"/>
    <property type="project" value="UniProtKB-SubCell"/>
</dbReference>
<evidence type="ECO:0000256" key="24">
    <source>
        <dbReference type="ARBA" id="ARBA00023163"/>
    </source>
</evidence>
<evidence type="ECO:0000256" key="21">
    <source>
        <dbReference type="ARBA" id="ARBA00022843"/>
    </source>
</evidence>
<evidence type="ECO:0000256" key="9">
    <source>
        <dbReference type="ARBA" id="ARBA00007738"/>
    </source>
</evidence>
<dbReference type="InterPro" id="IPR001607">
    <property type="entry name" value="Znf_UBP"/>
</dbReference>
<keyword evidence="23" id="KW-0805">Transcription regulation</keyword>
<dbReference type="Pfam" id="PF02148">
    <property type="entry name" value="zf-UBP"/>
    <property type="match status" value="1"/>
</dbReference>
<keyword evidence="26" id="KW-0206">Cytoskeleton</keyword>
<dbReference type="PANTHER" id="PTHR10625">
    <property type="entry name" value="HISTONE DEACETYLASE HDAC1-RELATED"/>
    <property type="match status" value="1"/>
</dbReference>
<dbReference type="InterPro" id="IPR013083">
    <property type="entry name" value="Znf_RING/FYVE/PHD"/>
</dbReference>
<keyword evidence="11" id="KW-0963">Cytoplasm</keyword>
<dbReference type="PROSITE" id="PS50271">
    <property type="entry name" value="ZF_UBP"/>
    <property type="match status" value="1"/>
</dbReference>
<evidence type="ECO:0000256" key="31">
    <source>
        <dbReference type="ARBA" id="ARBA00050910"/>
    </source>
</evidence>
<dbReference type="GO" id="GO:0016740">
    <property type="term" value="F:transferase activity"/>
    <property type="evidence" value="ECO:0007669"/>
    <property type="project" value="UniProtKB-KW"/>
</dbReference>
<evidence type="ECO:0000256" key="28">
    <source>
        <dbReference type="ARBA" id="ARBA00023273"/>
    </source>
</evidence>
<evidence type="ECO:0000256" key="11">
    <source>
        <dbReference type="ARBA" id="ARBA00022490"/>
    </source>
</evidence>
<evidence type="ECO:0000256" key="23">
    <source>
        <dbReference type="ARBA" id="ARBA00023015"/>
    </source>
</evidence>
<reference evidence="38" key="1">
    <citation type="submission" date="2025-08" db="UniProtKB">
        <authorList>
            <consortium name="RefSeq"/>
        </authorList>
    </citation>
    <scope>IDENTIFICATION</scope>
</reference>
<evidence type="ECO:0000256" key="33">
    <source>
        <dbReference type="ARBA" id="ARBA00082852"/>
    </source>
</evidence>
<evidence type="ECO:0000256" key="29">
    <source>
        <dbReference type="ARBA" id="ARBA00048287"/>
    </source>
</evidence>
<dbReference type="PRINTS" id="PR01270">
    <property type="entry name" value="HDASUPER"/>
</dbReference>
<keyword evidence="18" id="KW-0833">Ubl conjugation pathway</keyword>
<evidence type="ECO:0000256" key="20">
    <source>
        <dbReference type="ARBA" id="ARBA00022833"/>
    </source>
</evidence>